<evidence type="ECO:0000313" key="4">
    <source>
        <dbReference type="EMBL" id="WNH47333.1"/>
    </source>
</evidence>
<feature type="domain" description="Polyvalent protein metallopeptidase" evidence="3">
    <location>
        <begin position="148"/>
        <end position="272"/>
    </location>
</feature>
<gene>
    <name evidence="4" type="ORF">PDM28_11535</name>
</gene>
<dbReference type="InterPro" id="IPR013610">
    <property type="entry name" value="ArdC_N"/>
</dbReference>
<accession>A0ABY9YA94</accession>
<reference evidence="4 5" key="1">
    <citation type="submission" date="2022-12" db="EMBL/GenBank/DDBJ databases">
        <title>Two new species, Stenotrophomonas aracearum and Stenotrophomonas oahuensis, isolated from Anthurium (Araceae family) in Hawaii.</title>
        <authorList>
            <person name="Chunag S.C."/>
            <person name="Dobhal S."/>
            <person name="Alvarez A."/>
            <person name="Arif M."/>
        </authorList>
    </citation>
    <scope>NUCLEOTIDE SEQUENCE [LARGE SCALE GENOMIC DNA]</scope>
    <source>
        <strain evidence="4 5">A5588</strain>
    </source>
</reference>
<dbReference type="InterPro" id="IPR017113">
    <property type="entry name" value="Antirestriction_ArdC"/>
</dbReference>
<feature type="compositionally biased region" description="Polar residues" evidence="1">
    <location>
        <begin position="293"/>
        <end position="305"/>
    </location>
</feature>
<evidence type="ECO:0000259" key="2">
    <source>
        <dbReference type="Pfam" id="PF08401"/>
    </source>
</evidence>
<dbReference type="EMBL" id="CP115543">
    <property type="protein sequence ID" value="WNH47333.1"/>
    <property type="molecule type" value="Genomic_DNA"/>
</dbReference>
<feature type="domain" description="N-terminal" evidence="2">
    <location>
        <begin position="6"/>
        <end position="123"/>
    </location>
</feature>
<organism evidence="4 5">
    <name type="scientific">Stenotrophomonas aracearum</name>
    <dbReference type="NCBI Taxonomy" id="3003272"/>
    <lineage>
        <taxon>Bacteria</taxon>
        <taxon>Pseudomonadati</taxon>
        <taxon>Pseudomonadota</taxon>
        <taxon>Gammaproteobacteria</taxon>
        <taxon>Lysobacterales</taxon>
        <taxon>Lysobacteraceae</taxon>
        <taxon>Stenotrophomonas</taxon>
    </lineage>
</organism>
<evidence type="ECO:0000259" key="3">
    <source>
        <dbReference type="Pfam" id="PF18818"/>
    </source>
</evidence>
<evidence type="ECO:0000256" key="1">
    <source>
        <dbReference type="SAM" id="MobiDB-lite"/>
    </source>
</evidence>
<sequence length="346" mass="39531">MSKTDDYARQFVDLVIRSLESHTAPWTKPWKPGEVPAGPHNGVTNRSYRGGNYMNLLMTQHERGYQSAEWLTFKQIAEAGGKVRKGQKGTSIQFWKTTEPSAEQLAEDPTAKKRMQVFYFTVFNRDQCDGLPEPKAQLQVPDQWRHEKCEQLMTDSGVPFNFNGGDRAYYRPDIDQIFMPSKAAFKSQDGFYTTALHELGHSTGHKYRLGRDLSGKFGSENYAIEELRAEIFSYMTGERLGIGHDPGQHTAYIKSWIKVLKDDPKEILRACADAEKICNFLKVERYEELQQSHVQDQELTGQEPVQQRPERKALPKAVDPLASELLDDQIKDMKARRKAKELAVAL</sequence>
<dbReference type="Proteomes" id="UP001305421">
    <property type="component" value="Chromosome"/>
</dbReference>
<dbReference type="Pfam" id="PF18818">
    <property type="entry name" value="MPTase-PolyVal"/>
    <property type="match status" value="1"/>
</dbReference>
<dbReference type="Pfam" id="PF08401">
    <property type="entry name" value="ArdcN"/>
    <property type="match status" value="1"/>
</dbReference>
<feature type="region of interest" description="Disordered" evidence="1">
    <location>
        <begin position="293"/>
        <end position="318"/>
    </location>
</feature>
<name>A0ABY9YA94_9GAMM</name>
<evidence type="ECO:0000313" key="5">
    <source>
        <dbReference type="Proteomes" id="UP001305421"/>
    </source>
</evidence>
<proteinExistence type="predicted"/>
<protein>
    <submittedName>
        <fullName evidence="4">Zincin-like metallopeptidase domain-containing protein</fullName>
    </submittedName>
</protein>
<keyword evidence="5" id="KW-1185">Reference proteome</keyword>
<dbReference type="PIRSF" id="PIRSF037112">
    <property type="entry name" value="Antirestriction_ArdC"/>
    <property type="match status" value="1"/>
</dbReference>
<dbReference type="RefSeq" id="WP_311182108.1">
    <property type="nucleotide sequence ID" value="NZ_CP115543.1"/>
</dbReference>
<dbReference type="InterPro" id="IPR041459">
    <property type="entry name" value="MPTase-PolyVal"/>
</dbReference>